<keyword evidence="3" id="KW-1185">Reference proteome</keyword>
<gene>
    <name evidence="2" type="ORF">CYNAS_LOCUS22660</name>
</gene>
<evidence type="ECO:0000256" key="1">
    <source>
        <dbReference type="SAM" id="MobiDB-lite"/>
    </source>
</evidence>
<proteinExistence type="predicted"/>
<feature type="non-terminal residue" evidence="2">
    <location>
        <position position="218"/>
    </location>
</feature>
<name>A0AA36HIC1_CYLNA</name>
<organism evidence="2 3">
    <name type="scientific">Cylicocyclus nassatus</name>
    <name type="common">Nematode worm</name>
    <dbReference type="NCBI Taxonomy" id="53992"/>
    <lineage>
        <taxon>Eukaryota</taxon>
        <taxon>Metazoa</taxon>
        <taxon>Ecdysozoa</taxon>
        <taxon>Nematoda</taxon>
        <taxon>Chromadorea</taxon>
        <taxon>Rhabditida</taxon>
        <taxon>Rhabditina</taxon>
        <taxon>Rhabditomorpha</taxon>
        <taxon>Strongyloidea</taxon>
        <taxon>Strongylidae</taxon>
        <taxon>Cylicocyclus</taxon>
    </lineage>
</organism>
<feature type="region of interest" description="Disordered" evidence="1">
    <location>
        <begin position="163"/>
        <end position="218"/>
    </location>
</feature>
<sequence length="218" mass="24894">MDWMQESHVAKAIVNGTIFDDADDVERNAMVIERKTIPYDAMINRGKPVPKHIKPMIAIIIGKMDENGSFAVDDADRCNAVNFVKDLTTCHHGHNHSVNDVLKHHIGVTGCRGTLSPELGKKAFLISKEVKEINDTKPEDVISSSDVVDSYDDYDMDDIEKDYDHMYDEEDDDEHETDEADTVDEVEDEYETDEADEVEDEYEEEYTTFNTDDDVYTE</sequence>
<reference evidence="2" key="1">
    <citation type="submission" date="2023-07" db="EMBL/GenBank/DDBJ databases">
        <authorList>
            <consortium name="CYATHOMIX"/>
        </authorList>
    </citation>
    <scope>NUCLEOTIDE SEQUENCE</scope>
    <source>
        <strain evidence="2">N/A</strain>
    </source>
</reference>
<accession>A0AA36HIC1</accession>
<evidence type="ECO:0000313" key="3">
    <source>
        <dbReference type="Proteomes" id="UP001176961"/>
    </source>
</evidence>
<comment type="caution">
    <text evidence="2">The sequence shown here is derived from an EMBL/GenBank/DDBJ whole genome shotgun (WGS) entry which is preliminary data.</text>
</comment>
<dbReference type="EMBL" id="CATQJL010000349">
    <property type="protein sequence ID" value="CAJ0610677.1"/>
    <property type="molecule type" value="Genomic_DNA"/>
</dbReference>
<evidence type="ECO:0000313" key="2">
    <source>
        <dbReference type="EMBL" id="CAJ0610677.1"/>
    </source>
</evidence>
<dbReference type="AlphaFoldDB" id="A0AA36HIC1"/>
<protein>
    <submittedName>
        <fullName evidence="2">Uncharacterized protein</fullName>
    </submittedName>
</protein>
<dbReference type="Proteomes" id="UP001176961">
    <property type="component" value="Unassembled WGS sequence"/>
</dbReference>